<keyword evidence="1" id="KW-0479">Metal-binding</keyword>
<dbReference type="InterPro" id="IPR002893">
    <property type="entry name" value="Znf_MYND"/>
</dbReference>
<evidence type="ECO:0000256" key="1">
    <source>
        <dbReference type="ARBA" id="ARBA00022723"/>
    </source>
</evidence>
<name>A0A9P7DY44_9AGAM</name>
<feature type="domain" description="MYND-type" evidence="5">
    <location>
        <begin position="30"/>
        <end position="71"/>
    </location>
</feature>
<organism evidence="6 7">
    <name type="scientific">Suillus subaureus</name>
    <dbReference type="NCBI Taxonomy" id="48587"/>
    <lineage>
        <taxon>Eukaryota</taxon>
        <taxon>Fungi</taxon>
        <taxon>Dikarya</taxon>
        <taxon>Basidiomycota</taxon>
        <taxon>Agaricomycotina</taxon>
        <taxon>Agaricomycetes</taxon>
        <taxon>Agaricomycetidae</taxon>
        <taxon>Boletales</taxon>
        <taxon>Suillineae</taxon>
        <taxon>Suillaceae</taxon>
        <taxon>Suillus</taxon>
    </lineage>
</organism>
<dbReference type="Gene3D" id="1.10.220.160">
    <property type="match status" value="1"/>
</dbReference>
<dbReference type="RefSeq" id="XP_041187562.1">
    <property type="nucleotide sequence ID" value="XM_041344095.1"/>
</dbReference>
<gene>
    <name evidence="6" type="ORF">BJ212DRAFT_797295</name>
</gene>
<comment type="caution">
    <text evidence="6">The sequence shown here is derived from an EMBL/GenBank/DDBJ whole genome shotgun (WGS) entry which is preliminary data.</text>
</comment>
<keyword evidence="2 4" id="KW-0863">Zinc-finger</keyword>
<reference evidence="6" key="1">
    <citation type="journal article" date="2020" name="New Phytol.">
        <title>Comparative genomics reveals dynamic genome evolution in host specialist ectomycorrhizal fungi.</title>
        <authorList>
            <person name="Lofgren L.A."/>
            <person name="Nguyen N.H."/>
            <person name="Vilgalys R."/>
            <person name="Ruytinx J."/>
            <person name="Liao H.L."/>
            <person name="Branco S."/>
            <person name="Kuo A."/>
            <person name="LaButti K."/>
            <person name="Lipzen A."/>
            <person name="Andreopoulos W."/>
            <person name="Pangilinan J."/>
            <person name="Riley R."/>
            <person name="Hundley H."/>
            <person name="Na H."/>
            <person name="Barry K."/>
            <person name="Grigoriev I.V."/>
            <person name="Stajich J.E."/>
            <person name="Kennedy P.G."/>
        </authorList>
    </citation>
    <scope>NUCLEOTIDE SEQUENCE</scope>
    <source>
        <strain evidence="6">MN1</strain>
    </source>
</reference>
<sequence>MERTIRSYVSLRSKEEMIRRPLSNEKGWVLKCCGGTTEDIQLRQCAGCQVVRYCSKRCQRNSWYSHHRLSCKFLKAAVGSSSPHYVKRSLRLLAALEDRQMSCQGDDDIPKLVAAAQRKYPTDRERLVVELGVDELDVSVRPLRHYLSLFNGFSENNIVESLSSWNLKEPRGHRSFLCSVIAINDQYDSRQILFSPRTALNMEMKLGRRCYQ</sequence>
<dbReference type="PROSITE" id="PS50865">
    <property type="entry name" value="ZF_MYND_2"/>
    <property type="match status" value="1"/>
</dbReference>
<keyword evidence="7" id="KW-1185">Reference proteome</keyword>
<evidence type="ECO:0000256" key="4">
    <source>
        <dbReference type="PROSITE-ProRule" id="PRU00134"/>
    </source>
</evidence>
<protein>
    <recommendedName>
        <fullName evidence="5">MYND-type domain-containing protein</fullName>
    </recommendedName>
</protein>
<dbReference type="SUPFAM" id="SSF144232">
    <property type="entry name" value="HIT/MYND zinc finger-like"/>
    <property type="match status" value="1"/>
</dbReference>
<evidence type="ECO:0000256" key="3">
    <source>
        <dbReference type="ARBA" id="ARBA00022833"/>
    </source>
</evidence>
<dbReference type="Pfam" id="PF01753">
    <property type="entry name" value="zf-MYND"/>
    <property type="match status" value="1"/>
</dbReference>
<dbReference type="GO" id="GO:0008270">
    <property type="term" value="F:zinc ion binding"/>
    <property type="evidence" value="ECO:0007669"/>
    <property type="project" value="UniProtKB-KW"/>
</dbReference>
<evidence type="ECO:0000313" key="7">
    <source>
        <dbReference type="Proteomes" id="UP000807769"/>
    </source>
</evidence>
<dbReference type="EMBL" id="JABBWG010000049">
    <property type="protein sequence ID" value="KAG1805986.1"/>
    <property type="molecule type" value="Genomic_DNA"/>
</dbReference>
<dbReference type="Proteomes" id="UP000807769">
    <property type="component" value="Unassembled WGS sequence"/>
</dbReference>
<dbReference type="Gene3D" id="6.10.140.2220">
    <property type="match status" value="1"/>
</dbReference>
<evidence type="ECO:0000313" key="6">
    <source>
        <dbReference type="EMBL" id="KAG1805986.1"/>
    </source>
</evidence>
<keyword evidence="3" id="KW-0862">Zinc</keyword>
<evidence type="ECO:0000256" key="2">
    <source>
        <dbReference type="ARBA" id="ARBA00022771"/>
    </source>
</evidence>
<evidence type="ECO:0000259" key="5">
    <source>
        <dbReference type="PROSITE" id="PS50865"/>
    </source>
</evidence>
<proteinExistence type="predicted"/>
<accession>A0A9P7DY44</accession>
<dbReference type="GeneID" id="64638111"/>
<dbReference type="OrthoDB" id="341421at2759"/>
<dbReference type="AlphaFoldDB" id="A0A9P7DY44"/>